<dbReference type="GO" id="GO:0016616">
    <property type="term" value="F:oxidoreductase activity, acting on the CH-OH group of donors, NAD or NADP as acceptor"/>
    <property type="evidence" value="ECO:0007669"/>
    <property type="project" value="InterPro"/>
</dbReference>
<evidence type="ECO:0000256" key="1">
    <source>
        <dbReference type="ARBA" id="ARBA00006601"/>
    </source>
</evidence>
<organism evidence="6 7">
    <name type="scientific">Rhizocola hellebori</name>
    <dbReference type="NCBI Taxonomy" id="1392758"/>
    <lineage>
        <taxon>Bacteria</taxon>
        <taxon>Bacillati</taxon>
        <taxon>Actinomycetota</taxon>
        <taxon>Actinomycetes</taxon>
        <taxon>Micromonosporales</taxon>
        <taxon>Micromonosporaceae</taxon>
        <taxon>Rhizocola</taxon>
    </lineage>
</organism>
<dbReference type="InterPro" id="IPR014027">
    <property type="entry name" value="UDP-Glc/GDP-Man_DH_C"/>
</dbReference>
<gene>
    <name evidence="6" type="primary">algD</name>
    <name evidence="6" type="ORF">Rhe02_14930</name>
</gene>
<evidence type="ECO:0000313" key="7">
    <source>
        <dbReference type="Proteomes" id="UP000612899"/>
    </source>
</evidence>
<proteinExistence type="inferred from homology"/>
<keyword evidence="7" id="KW-1185">Reference proteome</keyword>
<accession>A0A8J3Q4W2</accession>
<dbReference type="InterPro" id="IPR017476">
    <property type="entry name" value="UDP-Glc/GDP-Man"/>
</dbReference>
<dbReference type="PANTHER" id="PTHR43750">
    <property type="entry name" value="UDP-GLUCOSE 6-DEHYDROGENASE TUAD"/>
    <property type="match status" value="1"/>
</dbReference>
<evidence type="ECO:0000259" key="5">
    <source>
        <dbReference type="SMART" id="SM00984"/>
    </source>
</evidence>
<dbReference type="Proteomes" id="UP000612899">
    <property type="component" value="Unassembled WGS sequence"/>
</dbReference>
<evidence type="ECO:0000313" key="6">
    <source>
        <dbReference type="EMBL" id="GIH03426.1"/>
    </source>
</evidence>
<evidence type="ECO:0000256" key="2">
    <source>
        <dbReference type="ARBA" id="ARBA00023002"/>
    </source>
</evidence>
<dbReference type="SUPFAM" id="SSF48179">
    <property type="entry name" value="6-phosphogluconate dehydrogenase C-terminal domain-like"/>
    <property type="match status" value="1"/>
</dbReference>
<keyword evidence="2" id="KW-0560">Oxidoreductase</keyword>
<dbReference type="PANTHER" id="PTHR43750:SF3">
    <property type="entry name" value="UDP-GLUCOSE 6-DEHYDROGENASE TUAD"/>
    <property type="match status" value="1"/>
</dbReference>
<dbReference type="GO" id="GO:0000271">
    <property type="term" value="P:polysaccharide biosynthetic process"/>
    <property type="evidence" value="ECO:0007669"/>
    <property type="project" value="InterPro"/>
</dbReference>
<evidence type="ECO:0000256" key="4">
    <source>
        <dbReference type="PIRNR" id="PIRNR000124"/>
    </source>
</evidence>
<dbReference type="EMBL" id="BONY01000007">
    <property type="protein sequence ID" value="GIH03426.1"/>
    <property type="molecule type" value="Genomic_DNA"/>
</dbReference>
<dbReference type="RefSeq" id="WP_203907334.1">
    <property type="nucleotide sequence ID" value="NZ_BONY01000007.1"/>
</dbReference>
<name>A0A8J3Q4W2_9ACTN</name>
<feature type="domain" description="UDP-glucose/GDP-mannose dehydrogenase C-terminal" evidence="5">
    <location>
        <begin position="318"/>
        <end position="400"/>
    </location>
</feature>
<dbReference type="Pfam" id="PF00984">
    <property type="entry name" value="UDPG_MGDP_dh"/>
    <property type="match status" value="1"/>
</dbReference>
<sequence>MAATIGVVGLGKLGLPIAVTLALQGHEVIAYDRDSSRMDLAALSALELGPDATSSLHACIGEDLPVRFASLDELLSLVDCVFVVVDTPHGPTFEGITPLPDSRSDFGYVSLIAAVRSIVDAAPRPVEIGIMSTVLPGTIRSQILPLVGEHPLVYCPQFVAMGRVAADLLRPEFTLLGCGEQTAVMVPEILGGLGSAKRFVVSYETAELAKVAYNTFVSAKVTVSNLVQWMAHETGADVLDVFRILRSADQRLTSDAYLGPGMGDGGPCHPRDNIALSWLFRQKGAGADLFTDVMRARQAYVEWLGNAFREYAGGLPLVLLGTAFKPGSDIQTGSSAVLMATLLNQAGAAVTVAATKAHLSTLSLPAGAAAFFIGCPEPEFVEYPFPAGSVVVDPWCVVPDLDGVRVHRIGATPVAYAQS</sequence>
<evidence type="ECO:0000256" key="3">
    <source>
        <dbReference type="ARBA" id="ARBA00023027"/>
    </source>
</evidence>
<dbReference type="InterPro" id="IPR029752">
    <property type="entry name" value="D-isomer_DH_CS1"/>
</dbReference>
<dbReference type="InterPro" id="IPR036291">
    <property type="entry name" value="NAD(P)-bd_dom_sf"/>
</dbReference>
<dbReference type="PIRSF" id="PIRSF000124">
    <property type="entry name" value="UDPglc_GDPman_dh"/>
    <property type="match status" value="1"/>
</dbReference>
<comment type="caution">
    <text evidence="6">The sequence shown here is derived from an EMBL/GenBank/DDBJ whole genome shotgun (WGS) entry which is preliminary data.</text>
</comment>
<dbReference type="InterPro" id="IPR028359">
    <property type="entry name" value="UDP_ManNAc/GlcNAc_DH"/>
</dbReference>
<dbReference type="GO" id="GO:0051287">
    <property type="term" value="F:NAD binding"/>
    <property type="evidence" value="ECO:0007669"/>
    <property type="project" value="InterPro"/>
</dbReference>
<dbReference type="PROSITE" id="PS00065">
    <property type="entry name" value="D_2_HYDROXYACID_DH_1"/>
    <property type="match status" value="1"/>
</dbReference>
<dbReference type="Pfam" id="PF03721">
    <property type="entry name" value="UDPG_MGDP_dh_N"/>
    <property type="match status" value="1"/>
</dbReference>
<keyword evidence="3" id="KW-0520">NAD</keyword>
<dbReference type="AlphaFoldDB" id="A0A8J3Q4W2"/>
<dbReference type="InterPro" id="IPR001732">
    <property type="entry name" value="UDP-Glc/GDP-Man_DH_N"/>
</dbReference>
<protein>
    <submittedName>
        <fullName evidence="6">GDP-mannose 6-dehydrogenase</fullName>
    </submittedName>
</protein>
<reference evidence="6" key="1">
    <citation type="submission" date="2021-01" db="EMBL/GenBank/DDBJ databases">
        <title>Whole genome shotgun sequence of Rhizocola hellebori NBRC 109834.</title>
        <authorList>
            <person name="Komaki H."/>
            <person name="Tamura T."/>
        </authorList>
    </citation>
    <scope>NUCLEOTIDE SEQUENCE</scope>
    <source>
        <strain evidence="6">NBRC 109834</strain>
    </source>
</reference>
<dbReference type="SUPFAM" id="SSF51735">
    <property type="entry name" value="NAD(P)-binding Rossmann-fold domains"/>
    <property type="match status" value="1"/>
</dbReference>
<dbReference type="InterPro" id="IPR014026">
    <property type="entry name" value="UDP-Glc/GDP-Man_DH_dimer"/>
</dbReference>
<dbReference type="SMART" id="SM00984">
    <property type="entry name" value="UDPG_MGDP_dh_C"/>
    <property type="match status" value="1"/>
</dbReference>
<dbReference type="Gene3D" id="3.40.50.720">
    <property type="entry name" value="NAD(P)-binding Rossmann-like Domain"/>
    <property type="match status" value="2"/>
</dbReference>
<dbReference type="PIRSF" id="PIRSF500136">
    <property type="entry name" value="UDP_ManNAc_DH"/>
    <property type="match status" value="1"/>
</dbReference>
<comment type="similarity">
    <text evidence="1 4">Belongs to the UDP-glucose/GDP-mannose dehydrogenase family.</text>
</comment>
<dbReference type="InterPro" id="IPR008927">
    <property type="entry name" value="6-PGluconate_DH-like_C_sf"/>
</dbReference>
<dbReference type="GO" id="GO:0016628">
    <property type="term" value="F:oxidoreductase activity, acting on the CH-CH group of donors, NAD or NADP as acceptor"/>
    <property type="evidence" value="ECO:0007669"/>
    <property type="project" value="InterPro"/>
</dbReference>